<dbReference type="PANTHER" id="PTHR11076:SF33">
    <property type="entry name" value="DNA POLYMERASE KAPPA"/>
    <property type="match status" value="1"/>
</dbReference>
<dbReference type="GO" id="GO:0006281">
    <property type="term" value="P:DNA repair"/>
    <property type="evidence" value="ECO:0007669"/>
    <property type="project" value="UniProtKB-UniRule"/>
</dbReference>
<dbReference type="GO" id="GO:0009432">
    <property type="term" value="P:SOS response"/>
    <property type="evidence" value="ECO:0007669"/>
    <property type="project" value="TreeGrafter"/>
</dbReference>
<dbReference type="GO" id="GO:0003684">
    <property type="term" value="F:damaged DNA binding"/>
    <property type="evidence" value="ECO:0007669"/>
    <property type="project" value="InterPro"/>
</dbReference>
<dbReference type="Gene3D" id="3.30.70.270">
    <property type="match status" value="1"/>
</dbReference>
<reference evidence="7" key="1">
    <citation type="submission" date="2023-07" db="EMBL/GenBank/DDBJ databases">
        <title>Sequencing the genomes of 1000 actinobacteria strains.</title>
        <authorList>
            <person name="Klenk H.-P."/>
        </authorList>
    </citation>
    <scope>NUCLEOTIDE SEQUENCE</scope>
    <source>
        <strain evidence="7">DSM 13988</strain>
    </source>
</reference>
<keyword evidence="4" id="KW-0227">DNA damage</keyword>
<dbReference type="GO" id="GO:0006261">
    <property type="term" value="P:DNA-templated DNA replication"/>
    <property type="evidence" value="ECO:0007669"/>
    <property type="project" value="UniProtKB-UniRule"/>
</dbReference>
<dbReference type="PROSITE" id="PS50173">
    <property type="entry name" value="UMUC"/>
    <property type="match status" value="1"/>
</dbReference>
<dbReference type="HAMAP" id="MF_01113">
    <property type="entry name" value="DNApol_IV"/>
    <property type="match status" value="1"/>
</dbReference>
<evidence type="ECO:0000313" key="8">
    <source>
        <dbReference type="Proteomes" id="UP001247307"/>
    </source>
</evidence>
<feature type="site" description="Substrate discrimination" evidence="4">
    <location>
        <position position="13"/>
    </location>
</feature>
<sequence length="408" mass="43838">MRQVLHVDMDAFFLSVELLERPELRGTSCLVAFDGPRSVVLSASYEARARGIRSAMPLARARGADPRVVVLEPRHELYRQYSARIMEIFRSFTPLVEPLSVDEAFLDVTGAEKMFGPPLAIAREIRRRIKDELGLTASVGVASTKFVAKVASTQSKPDGLFYVPAERTEEFLRPLPVGALWGVGAKSREALLAHGLSTIAHVADAPAGLMRRVLGENGVRIQALARGIDPRPVEPTHAEKSLSADRTFLKDLTSEDEAATALLDIAHRVGSRLRRQGLSGRGVSVKIRWADFTDVQRSRMLEHPTNVTSLIYSAARDLAAPVLAAGLPAKSGVRLLSIRVDRLVSADAGAQFDVFAEEEAASGADGAMDAVRARFGDSAITVAGILPPAAGESRDVRGGSQPPPGSGR</sequence>
<dbReference type="InterPro" id="IPR022880">
    <property type="entry name" value="DNApol_IV"/>
</dbReference>
<dbReference type="Pfam" id="PF11799">
    <property type="entry name" value="IMS_C"/>
    <property type="match status" value="1"/>
</dbReference>
<name>A0AAE3YDD4_9MICC</name>
<feature type="active site" evidence="4">
    <location>
        <position position="103"/>
    </location>
</feature>
<dbReference type="SUPFAM" id="SSF100879">
    <property type="entry name" value="Lesion bypass DNA polymerase (Y-family), little finger domain"/>
    <property type="match status" value="1"/>
</dbReference>
<dbReference type="PANTHER" id="PTHR11076">
    <property type="entry name" value="DNA REPAIR POLYMERASE UMUC / TRANSFERASE FAMILY MEMBER"/>
    <property type="match status" value="1"/>
</dbReference>
<evidence type="ECO:0000256" key="3">
    <source>
        <dbReference type="ARBA" id="ARBA00049244"/>
    </source>
</evidence>
<dbReference type="Gene3D" id="3.30.1490.100">
    <property type="entry name" value="DNA polymerase, Y-family, little finger domain"/>
    <property type="match status" value="1"/>
</dbReference>
<evidence type="ECO:0000256" key="4">
    <source>
        <dbReference type="HAMAP-Rule" id="MF_01113"/>
    </source>
</evidence>
<feature type="binding site" evidence="4">
    <location>
        <position position="102"/>
    </location>
    <ligand>
        <name>Mg(2+)</name>
        <dbReference type="ChEBI" id="CHEBI:18420"/>
    </ligand>
</feature>
<dbReference type="AlphaFoldDB" id="A0AAE3YDD4"/>
<dbReference type="Proteomes" id="UP001247307">
    <property type="component" value="Unassembled WGS sequence"/>
</dbReference>
<dbReference type="GO" id="GO:0000287">
    <property type="term" value="F:magnesium ion binding"/>
    <property type="evidence" value="ECO:0007669"/>
    <property type="project" value="UniProtKB-UniRule"/>
</dbReference>
<comment type="catalytic activity">
    <reaction evidence="3 4">
        <text>DNA(n) + a 2'-deoxyribonucleoside 5'-triphosphate = DNA(n+1) + diphosphate</text>
        <dbReference type="Rhea" id="RHEA:22508"/>
        <dbReference type="Rhea" id="RHEA-COMP:17339"/>
        <dbReference type="Rhea" id="RHEA-COMP:17340"/>
        <dbReference type="ChEBI" id="CHEBI:33019"/>
        <dbReference type="ChEBI" id="CHEBI:61560"/>
        <dbReference type="ChEBI" id="CHEBI:173112"/>
        <dbReference type="EC" id="2.7.7.7"/>
    </reaction>
</comment>
<comment type="similarity">
    <text evidence="1 4">Belongs to the DNA polymerase type-Y family.</text>
</comment>
<comment type="caution">
    <text evidence="7">The sequence shown here is derived from an EMBL/GenBank/DDBJ whole genome shotgun (WGS) entry which is preliminary data.</text>
</comment>
<keyword evidence="4 7" id="KW-0548">Nucleotidyltransferase</keyword>
<dbReference type="InterPro" id="IPR036775">
    <property type="entry name" value="DNA_pol_Y-fam_lit_finger_sf"/>
</dbReference>
<dbReference type="EMBL" id="JAVDUI010000001">
    <property type="protein sequence ID" value="MDR6891329.1"/>
    <property type="molecule type" value="Genomic_DNA"/>
</dbReference>
<proteinExistence type="inferred from homology"/>
<comment type="subunit">
    <text evidence="4">Monomer.</text>
</comment>
<keyword evidence="4" id="KW-0479">Metal-binding</keyword>
<keyword evidence="4" id="KW-0234">DNA repair</keyword>
<dbReference type="Gene3D" id="1.10.150.20">
    <property type="entry name" value="5' to 3' exonuclease, C-terminal subdomain"/>
    <property type="match status" value="1"/>
</dbReference>
<keyword evidence="4 7" id="KW-0808">Transferase</keyword>
<keyword evidence="4" id="KW-0235">DNA replication</keyword>
<evidence type="ECO:0000256" key="2">
    <source>
        <dbReference type="ARBA" id="ARBA00025589"/>
    </source>
</evidence>
<keyword evidence="8" id="KW-1185">Reference proteome</keyword>
<keyword evidence="4" id="KW-0515">Mutator protein</keyword>
<accession>A0AAE3YDD4</accession>
<evidence type="ECO:0000313" key="7">
    <source>
        <dbReference type="EMBL" id="MDR6891329.1"/>
    </source>
</evidence>
<evidence type="ECO:0000256" key="1">
    <source>
        <dbReference type="ARBA" id="ARBA00010945"/>
    </source>
</evidence>
<dbReference type="Gene3D" id="3.40.1170.60">
    <property type="match status" value="1"/>
</dbReference>
<dbReference type="GO" id="GO:0042276">
    <property type="term" value="P:error-prone translesion synthesis"/>
    <property type="evidence" value="ECO:0007669"/>
    <property type="project" value="TreeGrafter"/>
</dbReference>
<dbReference type="CDD" id="cd03586">
    <property type="entry name" value="PolY_Pol_IV_kappa"/>
    <property type="match status" value="1"/>
</dbReference>
<comment type="function">
    <text evidence="2 4">Poorly processive, error-prone DNA polymerase involved in untargeted mutagenesis. Copies undamaged DNA at stalled replication forks, which arise in vivo from mismatched or misaligned primer ends. These misaligned primers can be extended by PolIV. Exhibits no 3'-5' exonuclease (proofreading) activity. May be involved in translesional synthesis, in conjunction with the beta clamp from PolIII.</text>
</comment>
<keyword evidence="4" id="KW-0238">DNA-binding</keyword>
<dbReference type="InterPro" id="IPR017961">
    <property type="entry name" value="DNA_pol_Y-fam_little_finger"/>
</dbReference>
<dbReference type="InterPro" id="IPR043502">
    <property type="entry name" value="DNA/RNA_pol_sf"/>
</dbReference>
<dbReference type="Pfam" id="PF00817">
    <property type="entry name" value="IMS"/>
    <property type="match status" value="1"/>
</dbReference>
<organism evidence="7 8">
    <name type="scientific">Falsarthrobacter nasiphocae</name>
    <dbReference type="NCBI Taxonomy" id="189863"/>
    <lineage>
        <taxon>Bacteria</taxon>
        <taxon>Bacillati</taxon>
        <taxon>Actinomycetota</taxon>
        <taxon>Actinomycetes</taxon>
        <taxon>Micrococcales</taxon>
        <taxon>Micrococcaceae</taxon>
        <taxon>Falsarthrobacter</taxon>
    </lineage>
</organism>
<keyword evidence="4" id="KW-0963">Cytoplasm</keyword>
<keyword evidence="4" id="KW-0239">DNA-directed DNA polymerase</keyword>
<gene>
    <name evidence="4" type="primary">dinB</name>
    <name evidence="7" type="ORF">J2S35_000269</name>
</gene>
<dbReference type="GO" id="GO:0003887">
    <property type="term" value="F:DNA-directed DNA polymerase activity"/>
    <property type="evidence" value="ECO:0007669"/>
    <property type="project" value="UniProtKB-UniRule"/>
</dbReference>
<dbReference type="InterPro" id="IPR050116">
    <property type="entry name" value="DNA_polymerase-Y"/>
</dbReference>
<dbReference type="EC" id="2.7.7.7" evidence="4"/>
<evidence type="ECO:0000259" key="6">
    <source>
        <dbReference type="PROSITE" id="PS50173"/>
    </source>
</evidence>
<feature type="binding site" evidence="4">
    <location>
        <position position="8"/>
    </location>
    <ligand>
        <name>Mg(2+)</name>
        <dbReference type="ChEBI" id="CHEBI:18420"/>
    </ligand>
</feature>
<evidence type="ECO:0000256" key="5">
    <source>
        <dbReference type="SAM" id="MobiDB-lite"/>
    </source>
</evidence>
<dbReference type="RefSeq" id="WP_309849000.1">
    <property type="nucleotide sequence ID" value="NZ_BAAAIU010000004.1"/>
</dbReference>
<feature type="domain" description="UmuC" evidence="6">
    <location>
        <begin position="4"/>
        <end position="184"/>
    </location>
</feature>
<dbReference type="InterPro" id="IPR001126">
    <property type="entry name" value="UmuC"/>
</dbReference>
<keyword evidence="4" id="KW-0460">Magnesium</keyword>
<feature type="region of interest" description="Disordered" evidence="5">
    <location>
        <begin position="386"/>
        <end position="408"/>
    </location>
</feature>
<dbReference type="NCBIfam" id="NF002677">
    <property type="entry name" value="PRK02406.1"/>
    <property type="match status" value="1"/>
</dbReference>
<protein>
    <recommendedName>
        <fullName evidence="4">DNA polymerase IV</fullName>
        <shortName evidence="4">Pol IV</shortName>
        <ecNumber evidence="4">2.7.7.7</ecNumber>
    </recommendedName>
</protein>
<dbReference type="InterPro" id="IPR043128">
    <property type="entry name" value="Rev_trsase/Diguanyl_cyclase"/>
</dbReference>
<comment type="cofactor">
    <cofactor evidence="4">
        <name>Mg(2+)</name>
        <dbReference type="ChEBI" id="CHEBI:18420"/>
    </cofactor>
    <text evidence="4">Binds 2 magnesium ions per subunit.</text>
</comment>
<dbReference type="GO" id="GO:0005829">
    <property type="term" value="C:cytosol"/>
    <property type="evidence" value="ECO:0007669"/>
    <property type="project" value="TreeGrafter"/>
</dbReference>
<comment type="subcellular location">
    <subcellularLocation>
        <location evidence="4">Cytoplasm</location>
    </subcellularLocation>
</comment>
<dbReference type="SUPFAM" id="SSF56672">
    <property type="entry name" value="DNA/RNA polymerases"/>
    <property type="match status" value="1"/>
</dbReference>